<dbReference type="PRINTS" id="PR00449">
    <property type="entry name" value="RASTRNSFRMNG"/>
</dbReference>
<dbReference type="EMBL" id="MPUH01000326">
    <property type="protein sequence ID" value="OMJ82802.1"/>
    <property type="molecule type" value="Genomic_DNA"/>
</dbReference>
<dbReference type="PANTHER" id="PTHR47981:SF20">
    <property type="entry name" value="RAS-RELATED PROTEIN RAB-7A"/>
    <property type="match status" value="1"/>
</dbReference>
<keyword evidence="3" id="KW-0342">GTP-binding</keyword>
<evidence type="ECO:0000256" key="1">
    <source>
        <dbReference type="ARBA" id="ARBA00006270"/>
    </source>
</evidence>
<dbReference type="GO" id="GO:0003924">
    <property type="term" value="F:GTPase activity"/>
    <property type="evidence" value="ECO:0007669"/>
    <property type="project" value="InterPro"/>
</dbReference>
<evidence type="ECO:0000313" key="5">
    <source>
        <dbReference type="Proteomes" id="UP000187209"/>
    </source>
</evidence>
<dbReference type="PROSITE" id="PS51421">
    <property type="entry name" value="RAS"/>
    <property type="match status" value="1"/>
</dbReference>
<keyword evidence="5" id="KW-1185">Reference proteome</keyword>
<dbReference type="SMART" id="SM00175">
    <property type="entry name" value="RAB"/>
    <property type="match status" value="1"/>
</dbReference>
<accession>A0A1R2C1A2</accession>
<dbReference type="PROSITE" id="PS51419">
    <property type="entry name" value="RAB"/>
    <property type="match status" value="1"/>
</dbReference>
<evidence type="ECO:0000256" key="3">
    <source>
        <dbReference type="ARBA" id="ARBA00023134"/>
    </source>
</evidence>
<sequence>MLTDAKKSFKLVIFGDPAVGKSSIMYQFIYNSFSSKYSPTINFNPDKANIRINNKLFLLKFLDTPNYNICQTSTKTFKKADFCILVYDITKMTTFESLSIWKDMFLNKYKQRTRNFPFLVLGNKADKMALREVDTAKAMKWCRDNGNMMFCEVSAGENFNIEKPFQDIVKKTIMDQKVDRDYMRDVNLRLRSHIKKAKE</sequence>
<dbReference type="PANTHER" id="PTHR47981">
    <property type="entry name" value="RAB FAMILY"/>
    <property type="match status" value="1"/>
</dbReference>
<dbReference type="AlphaFoldDB" id="A0A1R2C1A2"/>
<evidence type="ECO:0000256" key="2">
    <source>
        <dbReference type="ARBA" id="ARBA00022741"/>
    </source>
</evidence>
<dbReference type="SMART" id="SM00174">
    <property type="entry name" value="RHO"/>
    <property type="match status" value="1"/>
</dbReference>
<proteinExistence type="inferred from homology"/>
<dbReference type="GO" id="GO:0005525">
    <property type="term" value="F:GTP binding"/>
    <property type="evidence" value="ECO:0007669"/>
    <property type="project" value="UniProtKB-KW"/>
</dbReference>
<reference evidence="4 5" key="1">
    <citation type="submission" date="2016-11" db="EMBL/GenBank/DDBJ databases">
        <title>The macronuclear genome of Stentor coeruleus: a giant cell with tiny introns.</title>
        <authorList>
            <person name="Slabodnick M."/>
            <person name="Ruby J.G."/>
            <person name="Reiff S.B."/>
            <person name="Swart E.C."/>
            <person name="Gosai S."/>
            <person name="Prabakaran S."/>
            <person name="Witkowska E."/>
            <person name="Larue G.E."/>
            <person name="Fisher S."/>
            <person name="Freeman R.M."/>
            <person name="Gunawardena J."/>
            <person name="Chu W."/>
            <person name="Stover N.A."/>
            <person name="Gregory B.D."/>
            <person name="Nowacki M."/>
            <person name="Derisi J."/>
            <person name="Roy S.W."/>
            <person name="Marshall W.F."/>
            <person name="Sood P."/>
        </authorList>
    </citation>
    <scope>NUCLEOTIDE SEQUENCE [LARGE SCALE GENOMIC DNA]</scope>
    <source>
        <strain evidence="4">WM001</strain>
    </source>
</reference>
<protein>
    <submittedName>
        <fullName evidence="4">Uncharacterized protein</fullName>
    </submittedName>
</protein>
<dbReference type="Proteomes" id="UP000187209">
    <property type="component" value="Unassembled WGS sequence"/>
</dbReference>
<gene>
    <name evidence="4" type="ORF">SteCoe_16399</name>
</gene>
<dbReference type="InterPro" id="IPR005225">
    <property type="entry name" value="Small_GTP-bd"/>
</dbReference>
<comment type="caution">
    <text evidence="4">The sequence shown here is derived from an EMBL/GenBank/DDBJ whole genome shotgun (WGS) entry which is preliminary data.</text>
</comment>
<dbReference type="OrthoDB" id="265044at2759"/>
<evidence type="ECO:0000313" key="4">
    <source>
        <dbReference type="EMBL" id="OMJ82802.1"/>
    </source>
</evidence>
<keyword evidence="2" id="KW-0547">Nucleotide-binding</keyword>
<dbReference type="Gene3D" id="3.40.50.300">
    <property type="entry name" value="P-loop containing nucleotide triphosphate hydrolases"/>
    <property type="match status" value="1"/>
</dbReference>
<dbReference type="Pfam" id="PF00071">
    <property type="entry name" value="Ras"/>
    <property type="match status" value="1"/>
</dbReference>
<name>A0A1R2C1A2_9CILI</name>
<dbReference type="InterPro" id="IPR027417">
    <property type="entry name" value="P-loop_NTPase"/>
</dbReference>
<dbReference type="InterPro" id="IPR001806">
    <property type="entry name" value="Small_GTPase"/>
</dbReference>
<dbReference type="SMART" id="SM00173">
    <property type="entry name" value="RAS"/>
    <property type="match status" value="1"/>
</dbReference>
<organism evidence="4 5">
    <name type="scientific">Stentor coeruleus</name>
    <dbReference type="NCBI Taxonomy" id="5963"/>
    <lineage>
        <taxon>Eukaryota</taxon>
        <taxon>Sar</taxon>
        <taxon>Alveolata</taxon>
        <taxon>Ciliophora</taxon>
        <taxon>Postciliodesmatophora</taxon>
        <taxon>Heterotrichea</taxon>
        <taxon>Heterotrichida</taxon>
        <taxon>Stentoridae</taxon>
        <taxon>Stentor</taxon>
    </lineage>
</organism>
<dbReference type="NCBIfam" id="TIGR00231">
    <property type="entry name" value="small_GTP"/>
    <property type="match status" value="1"/>
</dbReference>
<dbReference type="SUPFAM" id="SSF52540">
    <property type="entry name" value="P-loop containing nucleoside triphosphate hydrolases"/>
    <property type="match status" value="1"/>
</dbReference>
<comment type="similarity">
    <text evidence="1">Belongs to the small GTPase superfamily. Rab family.</text>
</comment>